<keyword evidence="3" id="KW-1185">Reference proteome</keyword>
<name>A0ABT6KQG7_9MICO</name>
<dbReference type="EMBL" id="JARXVQ010000001">
    <property type="protein sequence ID" value="MDH6181442.1"/>
    <property type="molecule type" value="Genomic_DNA"/>
</dbReference>
<keyword evidence="1" id="KW-0472">Membrane</keyword>
<protein>
    <recommendedName>
        <fullName evidence="4">DUF4386 family protein</fullName>
    </recommendedName>
</protein>
<evidence type="ECO:0000256" key="1">
    <source>
        <dbReference type="SAM" id="Phobius"/>
    </source>
</evidence>
<keyword evidence="1" id="KW-1133">Transmembrane helix</keyword>
<feature type="transmembrane region" description="Helical" evidence="1">
    <location>
        <begin position="195"/>
        <end position="210"/>
    </location>
</feature>
<feature type="transmembrane region" description="Helical" evidence="1">
    <location>
        <begin position="51"/>
        <end position="72"/>
    </location>
</feature>
<sequence>MPVTVARPAFAVAIALVVVGTALRAAFLLWHPPFSIDFYDYDQVSAFADSYFWFHFFVGAPGFVALFVGFAAITATMTRERGGLLAVIGGVVASIGGTAFAFGLAAEGLVWGYALDPGIVDAATGATLLGGIESGPQITTLLLVASGSLVIPIGVLLQLIALFVSKTVPVWLPVATVLVLLLALVPLPALDAPRVILESVALLAIAWFAVRDRRRAHAA</sequence>
<feature type="transmembrane region" description="Helical" evidence="1">
    <location>
        <begin position="138"/>
        <end position="163"/>
    </location>
</feature>
<gene>
    <name evidence="2" type="ORF">M2152_001624</name>
</gene>
<feature type="transmembrane region" description="Helical" evidence="1">
    <location>
        <begin position="170"/>
        <end position="189"/>
    </location>
</feature>
<dbReference type="RefSeq" id="WP_322133757.1">
    <property type="nucleotide sequence ID" value="NZ_CP085036.1"/>
</dbReference>
<keyword evidence="1" id="KW-0812">Transmembrane</keyword>
<feature type="transmembrane region" description="Helical" evidence="1">
    <location>
        <begin position="84"/>
        <end position="106"/>
    </location>
</feature>
<comment type="caution">
    <text evidence="2">The sequence shown here is derived from an EMBL/GenBank/DDBJ whole genome shotgun (WGS) entry which is preliminary data.</text>
</comment>
<reference evidence="2 3" key="1">
    <citation type="submission" date="2023-04" db="EMBL/GenBank/DDBJ databases">
        <title>Genome Encyclopedia of Bacteria and Archaea VI: Functional Genomics of Type Strains.</title>
        <authorList>
            <person name="Whitman W."/>
        </authorList>
    </citation>
    <scope>NUCLEOTIDE SEQUENCE [LARGE SCALE GENOMIC DNA]</scope>
    <source>
        <strain evidence="2 3">SG_E_30_P1</strain>
    </source>
</reference>
<accession>A0ABT6KQG7</accession>
<organism evidence="2 3">
    <name type="scientific">Antiquaquibacter oligotrophicus</name>
    <dbReference type="NCBI Taxonomy" id="2880260"/>
    <lineage>
        <taxon>Bacteria</taxon>
        <taxon>Bacillati</taxon>
        <taxon>Actinomycetota</taxon>
        <taxon>Actinomycetes</taxon>
        <taxon>Micrococcales</taxon>
        <taxon>Microbacteriaceae</taxon>
        <taxon>Antiquaquibacter</taxon>
    </lineage>
</organism>
<evidence type="ECO:0000313" key="3">
    <source>
        <dbReference type="Proteomes" id="UP001160142"/>
    </source>
</evidence>
<proteinExistence type="predicted"/>
<evidence type="ECO:0008006" key="4">
    <source>
        <dbReference type="Google" id="ProtNLM"/>
    </source>
</evidence>
<evidence type="ECO:0000313" key="2">
    <source>
        <dbReference type="EMBL" id="MDH6181442.1"/>
    </source>
</evidence>
<dbReference type="Proteomes" id="UP001160142">
    <property type="component" value="Unassembled WGS sequence"/>
</dbReference>
<feature type="transmembrane region" description="Helical" evidence="1">
    <location>
        <begin position="9"/>
        <end position="31"/>
    </location>
</feature>